<dbReference type="PIRSF" id="PIRSF000103">
    <property type="entry name" value="HIBADH"/>
    <property type="match status" value="1"/>
</dbReference>
<dbReference type="PANTHER" id="PTHR43060">
    <property type="entry name" value="3-HYDROXYISOBUTYRATE DEHYDROGENASE-LIKE 1, MITOCHONDRIAL-RELATED"/>
    <property type="match status" value="1"/>
</dbReference>
<keyword evidence="2 8" id="KW-0560">Oxidoreductase</keyword>
<dbReference type="GO" id="GO:0051287">
    <property type="term" value="F:NAD binding"/>
    <property type="evidence" value="ECO:0007669"/>
    <property type="project" value="InterPro"/>
</dbReference>
<evidence type="ECO:0000313" key="9">
    <source>
        <dbReference type="Proteomes" id="UP000494252"/>
    </source>
</evidence>
<dbReference type="GO" id="GO:0050661">
    <property type="term" value="F:NADP binding"/>
    <property type="evidence" value="ECO:0007669"/>
    <property type="project" value="InterPro"/>
</dbReference>
<evidence type="ECO:0000259" key="7">
    <source>
        <dbReference type="Pfam" id="PF14833"/>
    </source>
</evidence>
<sequence length="299" mass="30722">MNQVSTQPAVGFIGLGIMGGAMAARLAAAGYPLHLYNRSRAKAEPLLAAGAHWHETPASLAAAGEIVVTIVGMPADVRALYLGEAGLIAHARPGAVLIDMTTSSPALAREMAARAAARGIDMLDAPVSGGDVGAREGRLSIMVGGHAPVLARVEPMLRCLGANIVMQGGPGAGQHAKLCNQIVIASTMLGVCEGLAYAKSAGLDPHTVLSAIGGGAAGGFLLNNLGPRIARGDFAPGFFVEHFIKDMRIASEEARDMGRALPALELARRLYGELADAGHASSGTQALFKVYDEARNEVC</sequence>
<evidence type="ECO:0000256" key="5">
    <source>
        <dbReference type="SAM" id="Phobius"/>
    </source>
</evidence>
<dbReference type="InterPro" id="IPR008927">
    <property type="entry name" value="6-PGluconate_DH-like_C_sf"/>
</dbReference>
<dbReference type="RefSeq" id="WP_175165376.1">
    <property type="nucleotide sequence ID" value="NZ_CADIKI010000024.1"/>
</dbReference>
<dbReference type="InterPro" id="IPR002204">
    <property type="entry name" value="3-OH-isobutyrate_DH-rel_CS"/>
</dbReference>
<evidence type="ECO:0000313" key="8">
    <source>
        <dbReference type="EMBL" id="CAB3807236.1"/>
    </source>
</evidence>
<evidence type="ECO:0000259" key="6">
    <source>
        <dbReference type="Pfam" id="PF03446"/>
    </source>
</evidence>
<evidence type="ECO:0000256" key="2">
    <source>
        <dbReference type="ARBA" id="ARBA00023002"/>
    </source>
</evidence>
<dbReference type="InterPro" id="IPR036291">
    <property type="entry name" value="NAD(P)-bd_dom_sf"/>
</dbReference>
<evidence type="ECO:0000256" key="3">
    <source>
        <dbReference type="ARBA" id="ARBA00023027"/>
    </source>
</evidence>
<dbReference type="InterPro" id="IPR013328">
    <property type="entry name" value="6PGD_dom2"/>
</dbReference>
<name>A0A6J5GVX1_9BURK</name>
<evidence type="ECO:0000256" key="4">
    <source>
        <dbReference type="PIRSR" id="PIRSR000103-1"/>
    </source>
</evidence>
<dbReference type="InterPro" id="IPR006115">
    <property type="entry name" value="6PGDH_NADP-bd"/>
</dbReference>
<dbReference type="Pfam" id="PF14833">
    <property type="entry name" value="NAD_binding_11"/>
    <property type="match status" value="1"/>
</dbReference>
<feature type="domain" description="6-phosphogluconate dehydrogenase NADP-binding" evidence="6">
    <location>
        <begin position="10"/>
        <end position="168"/>
    </location>
</feature>
<dbReference type="Gene3D" id="3.40.50.720">
    <property type="entry name" value="NAD(P)-binding Rossmann-like Domain"/>
    <property type="match status" value="1"/>
</dbReference>
<dbReference type="AlphaFoldDB" id="A0A6J5GVX1"/>
<dbReference type="SUPFAM" id="SSF51735">
    <property type="entry name" value="NAD(P)-binding Rossmann-fold domains"/>
    <property type="match status" value="1"/>
</dbReference>
<dbReference type="InterPro" id="IPR029154">
    <property type="entry name" value="HIBADH-like_NADP-bd"/>
</dbReference>
<dbReference type="GO" id="GO:0008679">
    <property type="term" value="F:2-hydroxy-3-oxopropionate reductase activity"/>
    <property type="evidence" value="ECO:0007669"/>
    <property type="project" value="UniProtKB-EC"/>
</dbReference>
<dbReference type="Pfam" id="PF03446">
    <property type="entry name" value="NAD_binding_2"/>
    <property type="match status" value="1"/>
</dbReference>
<dbReference type="Gene3D" id="1.10.1040.10">
    <property type="entry name" value="N-(1-d-carboxylethyl)-l-norvaline Dehydrogenase, domain 2"/>
    <property type="match status" value="1"/>
</dbReference>
<dbReference type="EMBL" id="CADIKI010000024">
    <property type="protein sequence ID" value="CAB3807236.1"/>
    <property type="molecule type" value="Genomic_DNA"/>
</dbReference>
<reference evidence="8 9" key="1">
    <citation type="submission" date="2020-04" db="EMBL/GenBank/DDBJ databases">
        <authorList>
            <person name="De Canck E."/>
        </authorList>
    </citation>
    <scope>NUCLEOTIDE SEQUENCE [LARGE SCALE GENOMIC DNA]</scope>
    <source>
        <strain evidence="8 9">LMG 27177</strain>
    </source>
</reference>
<proteinExistence type="inferred from homology"/>
<dbReference type="GO" id="GO:0016054">
    <property type="term" value="P:organic acid catabolic process"/>
    <property type="evidence" value="ECO:0007669"/>
    <property type="project" value="UniProtKB-ARBA"/>
</dbReference>
<keyword evidence="5" id="KW-1133">Transmembrane helix</keyword>
<organism evidence="8 9">
    <name type="scientific">Paraburkholderia fynbosensis</name>
    <dbReference type="NCBI Taxonomy" id="1200993"/>
    <lineage>
        <taxon>Bacteria</taxon>
        <taxon>Pseudomonadati</taxon>
        <taxon>Pseudomonadota</taxon>
        <taxon>Betaproteobacteria</taxon>
        <taxon>Burkholderiales</taxon>
        <taxon>Burkholderiaceae</taxon>
        <taxon>Paraburkholderia</taxon>
    </lineage>
</organism>
<keyword evidence="3" id="KW-0520">NAD</keyword>
<keyword evidence="9" id="KW-1185">Reference proteome</keyword>
<gene>
    <name evidence="8" type="primary">garR_3</name>
    <name evidence="8" type="ORF">LMG27177_06286</name>
</gene>
<feature type="domain" description="3-hydroxyisobutyrate dehydrogenase-like NAD-binding" evidence="7">
    <location>
        <begin position="171"/>
        <end position="291"/>
    </location>
</feature>
<dbReference type="SUPFAM" id="SSF48179">
    <property type="entry name" value="6-phosphogluconate dehydrogenase C-terminal domain-like"/>
    <property type="match status" value="1"/>
</dbReference>
<feature type="transmembrane region" description="Helical" evidence="5">
    <location>
        <begin position="12"/>
        <end position="33"/>
    </location>
</feature>
<comment type="similarity">
    <text evidence="1">Belongs to the HIBADH-related family.</text>
</comment>
<dbReference type="PANTHER" id="PTHR43060:SF15">
    <property type="entry name" value="3-HYDROXYISOBUTYRATE DEHYDROGENASE-LIKE 1, MITOCHONDRIAL-RELATED"/>
    <property type="match status" value="1"/>
</dbReference>
<keyword evidence="5" id="KW-0472">Membrane</keyword>
<protein>
    <submittedName>
        <fullName evidence="8">2-hydroxy-3-oxopropionate reductase</fullName>
        <ecNumber evidence="8">1.1.1.60</ecNumber>
    </submittedName>
</protein>
<accession>A0A6J5GVX1</accession>
<dbReference type="EC" id="1.1.1.60" evidence="8"/>
<feature type="active site" evidence="4">
    <location>
        <position position="177"/>
    </location>
</feature>
<dbReference type="Proteomes" id="UP000494252">
    <property type="component" value="Unassembled WGS sequence"/>
</dbReference>
<dbReference type="PROSITE" id="PS00895">
    <property type="entry name" value="3_HYDROXYISOBUT_DH"/>
    <property type="match status" value="1"/>
</dbReference>
<evidence type="ECO:0000256" key="1">
    <source>
        <dbReference type="ARBA" id="ARBA00009080"/>
    </source>
</evidence>
<keyword evidence="5" id="KW-0812">Transmembrane</keyword>
<dbReference type="InterPro" id="IPR015815">
    <property type="entry name" value="HIBADH-related"/>
</dbReference>